<dbReference type="InterPro" id="IPR029058">
    <property type="entry name" value="AB_hydrolase_fold"/>
</dbReference>
<gene>
    <name evidence="2" type="ORF">SEPMUDRAFT_59206</name>
</gene>
<name>M3C3W4_SPHMS</name>
<dbReference type="eggNOG" id="ENOG502QSYI">
    <property type="taxonomic scope" value="Eukaryota"/>
</dbReference>
<keyword evidence="3" id="KW-1185">Reference proteome</keyword>
<dbReference type="PANTHER" id="PTHR33840">
    <property type="match status" value="1"/>
</dbReference>
<dbReference type="GeneID" id="27906621"/>
<dbReference type="SUPFAM" id="SSF53474">
    <property type="entry name" value="alpha/beta-Hydrolases"/>
    <property type="match status" value="1"/>
</dbReference>
<dbReference type="OrthoDB" id="3057168at2759"/>
<organism evidence="2 3">
    <name type="scientific">Sphaerulina musiva (strain SO2202)</name>
    <name type="common">Poplar stem canker fungus</name>
    <name type="synonym">Septoria musiva</name>
    <dbReference type="NCBI Taxonomy" id="692275"/>
    <lineage>
        <taxon>Eukaryota</taxon>
        <taxon>Fungi</taxon>
        <taxon>Dikarya</taxon>
        <taxon>Ascomycota</taxon>
        <taxon>Pezizomycotina</taxon>
        <taxon>Dothideomycetes</taxon>
        <taxon>Dothideomycetidae</taxon>
        <taxon>Mycosphaerellales</taxon>
        <taxon>Mycosphaerellaceae</taxon>
        <taxon>Sphaerulina</taxon>
    </lineage>
</organism>
<dbReference type="HOGENOM" id="CLU_005049_1_2_1"/>
<dbReference type="Proteomes" id="UP000016931">
    <property type="component" value="Unassembled WGS sequence"/>
</dbReference>
<dbReference type="Pfam" id="PF09994">
    <property type="entry name" value="T6SS_Tle1-like_cat"/>
    <property type="match status" value="1"/>
</dbReference>
<dbReference type="STRING" id="692275.M3C3W4"/>
<dbReference type="AlphaFoldDB" id="M3C3W4"/>
<evidence type="ECO:0000313" key="3">
    <source>
        <dbReference type="Proteomes" id="UP000016931"/>
    </source>
</evidence>
<feature type="domain" description="T6SS Phospholipase effector Tle1-like catalytic" evidence="1">
    <location>
        <begin position="10"/>
        <end position="285"/>
    </location>
</feature>
<evidence type="ECO:0000259" key="1">
    <source>
        <dbReference type="Pfam" id="PF09994"/>
    </source>
</evidence>
<sequence>MAEPIQATYKRIIICCDGTWLAANTGNGSAPSNVAKLARAVAPTGINVDGQLVKQVVLYLSGLGSTSLPVAMAIEGGLGWGLDLDVTEIYDFISNNYELGDELFFFGFSRGAFTVRSAVGLISSAGILSAVNMSYFHDMWLAYRRRTGSFQDTAWYHENSKKLKLTASQVPIKIVGVWETVGALGVPEWPGVKLLQKIGVPLNQEYAFHDTGLSNNIERAFQSLALDEKRITFPPTMWHKTSDKQHLEQCWFPGVHANNGGQAEYPLRCSDRSELAANTLAWMIDNIGTALTFENAALDMIVSEHSQALLQNGIPDGWGCGKIIDNFAGLQGAFFRLLGQSTRTPGGYSDTPGATNEFMHPIVRYRKEQVSSWKPPSLAGFHFEGPGNSSSKKIVWAKLGQKAMSEYVMSPAKTLAVSCVADDGSWTFAERSSLARQLCPLSVLEKLDGEAGMI</sequence>
<dbReference type="OMA" id="NGWGCGP"/>
<dbReference type="RefSeq" id="XP_016763047.1">
    <property type="nucleotide sequence ID" value="XM_016909484.1"/>
</dbReference>
<proteinExistence type="predicted"/>
<reference evidence="2 3" key="1">
    <citation type="journal article" date="2012" name="PLoS Pathog.">
        <title>Diverse lifestyles and strategies of plant pathogenesis encoded in the genomes of eighteen Dothideomycetes fungi.</title>
        <authorList>
            <person name="Ohm R.A."/>
            <person name="Feau N."/>
            <person name="Henrissat B."/>
            <person name="Schoch C.L."/>
            <person name="Horwitz B.A."/>
            <person name="Barry K.W."/>
            <person name="Condon B.J."/>
            <person name="Copeland A.C."/>
            <person name="Dhillon B."/>
            <person name="Glaser F."/>
            <person name="Hesse C.N."/>
            <person name="Kosti I."/>
            <person name="LaButti K."/>
            <person name="Lindquist E.A."/>
            <person name="Lucas S."/>
            <person name="Salamov A.A."/>
            <person name="Bradshaw R.E."/>
            <person name="Ciuffetti L."/>
            <person name="Hamelin R.C."/>
            <person name="Kema G.H.J."/>
            <person name="Lawrence C."/>
            <person name="Scott J.A."/>
            <person name="Spatafora J.W."/>
            <person name="Turgeon B.G."/>
            <person name="de Wit P.J.G.M."/>
            <person name="Zhong S."/>
            <person name="Goodwin S.B."/>
            <person name="Grigoriev I.V."/>
        </authorList>
    </citation>
    <scope>NUCLEOTIDE SEQUENCE [LARGE SCALE GENOMIC DNA]</scope>
    <source>
        <strain evidence="2 3">SO2202</strain>
    </source>
</reference>
<dbReference type="InterPro" id="IPR018712">
    <property type="entry name" value="Tle1-like_cat"/>
</dbReference>
<dbReference type="PANTHER" id="PTHR33840:SF16">
    <property type="entry name" value="DUF2235 DOMAIN-CONTAINING PROTEIN"/>
    <property type="match status" value="1"/>
</dbReference>
<dbReference type="EMBL" id="KB456261">
    <property type="protein sequence ID" value="EMF14926.1"/>
    <property type="molecule type" value="Genomic_DNA"/>
</dbReference>
<evidence type="ECO:0000313" key="2">
    <source>
        <dbReference type="EMBL" id="EMF14926.1"/>
    </source>
</evidence>
<protein>
    <recommendedName>
        <fullName evidence="1">T6SS Phospholipase effector Tle1-like catalytic domain-containing protein</fullName>
    </recommendedName>
</protein>
<accession>M3C3W4</accession>